<dbReference type="Gene3D" id="1.10.443.10">
    <property type="entry name" value="Intergrase catalytic core"/>
    <property type="match status" value="1"/>
</dbReference>
<dbReference type="InterPro" id="IPR013762">
    <property type="entry name" value="Integrase-like_cat_sf"/>
</dbReference>
<dbReference type="Gene3D" id="1.10.150.130">
    <property type="match status" value="1"/>
</dbReference>
<keyword evidence="3 5" id="KW-0238">DNA-binding</keyword>
<dbReference type="InterPro" id="IPR044068">
    <property type="entry name" value="CB"/>
</dbReference>
<evidence type="ECO:0000259" key="6">
    <source>
        <dbReference type="PROSITE" id="PS51898"/>
    </source>
</evidence>
<dbReference type="GO" id="GO:0006310">
    <property type="term" value="P:DNA recombination"/>
    <property type="evidence" value="ECO:0007669"/>
    <property type="project" value="UniProtKB-KW"/>
</dbReference>
<reference evidence="8" key="1">
    <citation type="book" date="2014" name="THE 24TH EUROPEAN CONGRESS OF CLINICAL MICROBIOLOGY AND INFECTIOUS DISEASES" publisher="ECCMID 2014" city="Barcelona, Spain">
        <title>Identification of resistance genes in three multidrug-resistant Bacteroides fragilis isolates by whole genome sequencing.</title>
        <editorList>
            <person name="Unknown"/>
            <person name="A."/>
        </editorList>
        <authorList>
            <person name="Sydenham T.V."/>
            <person name="Hasman H."/>
            <person name="Wang M."/>
            <person name="Soki J."/>
            <person name="Nagy E."/>
            <person name="Justesen U.S."/>
        </authorList>
    </citation>
    <scope>NUCLEOTIDE SEQUENCE</scope>
    <source>
        <strain evidence="8">DCMOUH0018B</strain>
    </source>
</reference>
<gene>
    <name evidence="8" type="ORF">EE52_0203725</name>
</gene>
<dbReference type="PROSITE" id="PS51900">
    <property type="entry name" value="CB"/>
    <property type="match status" value="1"/>
</dbReference>
<evidence type="ECO:0000259" key="7">
    <source>
        <dbReference type="PROSITE" id="PS51900"/>
    </source>
</evidence>
<protein>
    <submittedName>
        <fullName evidence="8">Integrase</fullName>
    </submittedName>
</protein>
<dbReference type="GO" id="GO:0003677">
    <property type="term" value="F:DNA binding"/>
    <property type="evidence" value="ECO:0007669"/>
    <property type="project" value="UniProtKB-UniRule"/>
</dbReference>
<dbReference type="PANTHER" id="PTHR30349">
    <property type="entry name" value="PHAGE INTEGRASE-RELATED"/>
    <property type="match status" value="1"/>
</dbReference>
<dbReference type="Pfam" id="PF13102">
    <property type="entry name" value="Phage_int_SAM_5"/>
    <property type="match status" value="1"/>
</dbReference>
<sequence length="313" mass="36126">MKEQNFIRFMDSIISEQKAGNFLGTAHIYQASLNAFGAFTGSKNILFRQMTPALLKRFEHYLRLRGNSWNTVSTYMRALRAVYNRAVDRQLAPYSPRLFKPVYTGTQADVKRSLKAEEMGLLLQMNHTAQHPEAICRAHKMFVLMFLLRGLPFVDLAYLQKRDLKGNILTYHRHKTGRQLTVTVPSEAMEIILEYMDTDPDSPYLFPILSKKQKSHINYQEYQYALRAFNYQLIQLAHLLGISKNLSSYTARHTWATLAYHLEIHPGIISEAMGHSSIKVTETYLKPFNIKKLDETNAHIISFTKEAYTGLIL</sequence>
<accession>A0A081U355</accession>
<dbReference type="PATRIC" id="fig|817.52.peg.3198"/>
<dbReference type="GO" id="GO:0015074">
    <property type="term" value="P:DNA integration"/>
    <property type="evidence" value="ECO:0007669"/>
    <property type="project" value="UniProtKB-KW"/>
</dbReference>
<evidence type="ECO:0000256" key="3">
    <source>
        <dbReference type="ARBA" id="ARBA00023125"/>
    </source>
</evidence>
<evidence type="ECO:0000256" key="5">
    <source>
        <dbReference type="PROSITE-ProRule" id="PRU01248"/>
    </source>
</evidence>
<dbReference type="AlphaFoldDB" id="A0A081U355"/>
<dbReference type="PANTHER" id="PTHR30349:SF64">
    <property type="entry name" value="PROPHAGE INTEGRASE INTD-RELATED"/>
    <property type="match status" value="1"/>
</dbReference>
<dbReference type="Pfam" id="PF00589">
    <property type="entry name" value="Phage_integrase"/>
    <property type="match status" value="1"/>
</dbReference>
<dbReference type="InterPro" id="IPR050090">
    <property type="entry name" value="Tyrosine_recombinase_XerCD"/>
</dbReference>
<dbReference type="InterPro" id="IPR011010">
    <property type="entry name" value="DNA_brk_join_enz"/>
</dbReference>
<comment type="similarity">
    <text evidence="1">Belongs to the 'phage' integrase family.</text>
</comment>
<dbReference type="SUPFAM" id="SSF56349">
    <property type="entry name" value="DNA breaking-rejoining enzymes"/>
    <property type="match status" value="1"/>
</dbReference>
<dbReference type="EMBL" id="JMZZ02000041">
    <property type="protein sequence ID" value="KFX75914.1"/>
    <property type="molecule type" value="Genomic_DNA"/>
</dbReference>
<dbReference type="PROSITE" id="PS51898">
    <property type="entry name" value="TYR_RECOMBINASE"/>
    <property type="match status" value="1"/>
</dbReference>
<evidence type="ECO:0000256" key="2">
    <source>
        <dbReference type="ARBA" id="ARBA00022908"/>
    </source>
</evidence>
<dbReference type="RefSeq" id="WP_032539831.1">
    <property type="nucleotide sequence ID" value="NZ_CAEUHN010000019.1"/>
</dbReference>
<organism evidence="8">
    <name type="scientific">Bacteroides fragilis</name>
    <dbReference type="NCBI Taxonomy" id="817"/>
    <lineage>
        <taxon>Bacteria</taxon>
        <taxon>Pseudomonadati</taxon>
        <taxon>Bacteroidota</taxon>
        <taxon>Bacteroidia</taxon>
        <taxon>Bacteroidales</taxon>
        <taxon>Bacteroidaceae</taxon>
        <taxon>Bacteroides</taxon>
    </lineage>
</organism>
<keyword evidence="4" id="KW-0233">DNA recombination</keyword>
<comment type="caution">
    <text evidence="8">The sequence shown here is derived from an EMBL/GenBank/DDBJ whole genome shotgun (WGS) entry which is preliminary data.</text>
</comment>
<dbReference type="CDD" id="cd01185">
    <property type="entry name" value="INTN1_C_like"/>
    <property type="match status" value="1"/>
</dbReference>
<dbReference type="InterPro" id="IPR010998">
    <property type="entry name" value="Integrase_recombinase_N"/>
</dbReference>
<evidence type="ECO:0000313" key="8">
    <source>
        <dbReference type="EMBL" id="KFX75914.1"/>
    </source>
</evidence>
<feature type="domain" description="Core-binding (CB)" evidence="7">
    <location>
        <begin position="4"/>
        <end position="87"/>
    </location>
</feature>
<reference evidence="8" key="2">
    <citation type="submission" date="2014-07" db="EMBL/GenBank/DDBJ databases">
        <title>Genetics and epidemiology of antimicrobial resistance in B. fragilis group.</title>
        <authorList>
            <person name="Sydenham T.V."/>
            <person name="Hasman H."/>
            <person name="Kemp M."/>
            <person name="Justesen U.S."/>
        </authorList>
    </citation>
    <scope>NUCLEOTIDE SEQUENCE [LARGE SCALE GENOMIC DNA]</scope>
    <source>
        <strain evidence="8">DCMOUH0018B</strain>
    </source>
</reference>
<feature type="domain" description="Tyr recombinase" evidence="6">
    <location>
        <begin position="109"/>
        <end position="298"/>
    </location>
</feature>
<proteinExistence type="inferred from homology"/>
<name>A0A081U355_BACFG</name>
<keyword evidence="2" id="KW-0229">DNA integration</keyword>
<dbReference type="InterPro" id="IPR002104">
    <property type="entry name" value="Integrase_catalytic"/>
</dbReference>
<dbReference type="InterPro" id="IPR025269">
    <property type="entry name" value="SAM-like_dom"/>
</dbReference>
<evidence type="ECO:0000256" key="1">
    <source>
        <dbReference type="ARBA" id="ARBA00008857"/>
    </source>
</evidence>
<evidence type="ECO:0000256" key="4">
    <source>
        <dbReference type="ARBA" id="ARBA00023172"/>
    </source>
</evidence>